<sequence length="249" mass="27906">MERIALISDIHGNLPAIQSVAQELKVQNIDKVICLGDMIGKGPNSAETLDVCREISDMVIMGNWEKFIGNNPTPGDVNWVEVLGKERLEYIKTLPETIGFYLSGKYVRLFHAHPHDLFKRVFSTSPLEERLEMFEIPKLGREECETCESDIVGYGDIHGAFIETINGGKTLFNTGSIGNACDYLPMASYVILEGNYGSKEPGNFGIQFCRVEYDTIKAANQAFHSNIPQKEAYIQEVKTGVYCIDRNKQ</sequence>
<dbReference type="Pfam" id="PF12850">
    <property type="entry name" value="Metallophos_2"/>
    <property type="match status" value="1"/>
</dbReference>
<evidence type="ECO:0000256" key="1">
    <source>
        <dbReference type="ARBA" id="ARBA00008950"/>
    </source>
</evidence>
<evidence type="ECO:0000313" key="4">
    <source>
        <dbReference type="Proteomes" id="UP000294545"/>
    </source>
</evidence>
<reference evidence="3 4" key="1">
    <citation type="submission" date="2019-03" db="EMBL/GenBank/DDBJ databases">
        <title>Genomic Encyclopedia of Type Strains, Phase IV (KMG-IV): sequencing the most valuable type-strain genomes for metagenomic binning, comparative biology and taxonomic classification.</title>
        <authorList>
            <person name="Goeker M."/>
        </authorList>
    </citation>
    <scope>NUCLEOTIDE SEQUENCE [LARGE SCALE GENOMIC DNA]</scope>
    <source>
        <strain evidence="3 4">DSM 24176</strain>
    </source>
</reference>
<dbReference type="AlphaFoldDB" id="A0A4R1N286"/>
<dbReference type="GO" id="GO:0005737">
    <property type="term" value="C:cytoplasm"/>
    <property type="evidence" value="ECO:0007669"/>
    <property type="project" value="TreeGrafter"/>
</dbReference>
<evidence type="ECO:0000259" key="2">
    <source>
        <dbReference type="Pfam" id="PF12850"/>
    </source>
</evidence>
<keyword evidence="4" id="KW-1185">Reference proteome</keyword>
<dbReference type="CDD" id="cd00838">
    <property type="entry name" value="MPP_superfamily"/>
    <property type="match status" value="1"/>
</dbReference>
<dbReference type="PIRSF" id="PIRSF000883">
    <property type="entry name" value="Pesterase_MJ0912"/>
    <property type="match status" value="1"/>
</dbReference>
<dbReference type="InterPro" id="IPR050126">
    <property type="entry name" value="Ap4A_hydrolase"/>
</dbReference>
<feature type="domain" description="Calcineurin-like phosphoesterase" evidence="2">
    <location>
        <begin position="3"/>
        <end position="193"/>
    </location>
</feature>
<dbReference type="InterPro" id="IPR024654">
    <property type="entry name" value="Calcineurin-like_PHP_lpxH"/>
</dbReference>
<dbReference type="PANTHER" id="PTHR42850:SF2">
    <property type="entry name" value="BLL5683 PROTEIN"/>
    <property type="match status" value="1"/>
</dbReference>
<name>A0A4R1N286_9FIRM</name>
<dbReference type="RefSeq" id="WP_165868487.1">
    <property type="nucleotide sequence ID" value="NZ_SMGQ01000011.1"/>
</dbReference>
<proteinExistence type="inferred from homology"/>
<dbReference type="EMBL" id="SMGQ01000011">
    <property type="protein sequence ID" value="TCK98114.1"/>
    <property type="molecule type" value="Genomic_DNA"/>
</dbReference>
<protein>
    <submittedName>
        <fullName evidence="3">Putative phosphodiesterase</fullName>
    </submittedName>
</protein>
<dbReference type="Proteomes" id="UP000294545">
    <property type="component" value="Unassembled WGS sequence"/>
</dbReference>
<organism evidence="3 4">
    <name type="scientific">Natranaerovirga hydrolytica</name>
    <dbReference type="NCBI Taxonomy" id="680378"/>
    <lineage>
        <taxon>Bacteria</taxon>
        <taxon>Bacillati</taxon>
        <taxon>Bacillota</taxon>
        <taxon>Clostridia</taxon>
        <taxon>Lachnospirales</taxon>
        <taxon>Natranaerovirgaceae</taxon>
        <taxon>Natranaerovirga</taxon>
    </lineage>
</organism>
<dbReference type="Gene3D" id="3.60.21.10">
    <property type="match status" value="1"/>
</dbReference>
<gene>
    <name evidence="3" type="ORF">EDC19_0531</name>
</gene>
<dbReference type="SUPFAM" id="SSF56300">
    <property type="entry name" value="Metallo-dependent phosphatases"/>
    <property type="match status" value="1"/>
</dbReference>
<evidence type="ECO:0000313" key="3">
    <source>
        <dbReference type="EMBL" id="TCK98114.1"/>
    </source>
</evidence>
<dbReference type="GO" id="GO:0016791">
    <property type="term" value="F:phosphatase activity"/>
    <property type="evidence" value="ECO:0007669"/>
    <property type="project" value="TreeGrafter"/>
</dbReference>
<comment type="similarity">
    <text evidence="1">Belongs to the metallophosphoesterase superfamily. YfcE family.</text>
</comment>
<dbReference type="InterPro" id="IPR011152">
    <property type="entry name" value="Pesterase_MJ0912"/>
</dbReference>
<comment type="caution">
    <text evidence="3">The sequence shown here is derived from an EMBL/GenBank/DDBJ whole genome shotgun (WGS) entry which is preliminary data.</text>
</comment>
<dbReference type="InterPro" id="IPR029052">
    <property type="entry name" value="Metallo-depent_PP-like"/>
</dbReference>
<dbReference type="PANTHER" id="PTHR42850">
    <property type="entry name" value="METALLOPHOSPHOESTERASE"/>
    <property type="match status" value="1"/>
</dbReference>
<accession>A0A4R1N286</accession>